<accession>A0A9X2MFW3</accession>
<keyword evidence="4" id="KW-1185">Reference proteome</keyword>
<proteinExistence type="predicted"/>
<reference evidence="3" key="1">
    <citation type="submission" date="2022-07" db="EMBL/GenBank/DDBJ databases">
        <title>Enhanced cultured diversity of the mouse gut microbiota enables custom-made synthetic communities.</title>
        <authorList>
            <person name="Afrizal A."/>
        </authorList>
    </citation>
    <scope>NUCLEOTIDE SEQUENCE</scope>
    <source>
        <strain evidence="3">DSM 29186</strain>
    </source>
</reference>
<dbReference type="SUPFAM" id="SSF53756">
    <property type="entry name" value="UDP-Glycosyltransferase/glycogen phosphorylase"/>
    <property type="match status" value="1"/>
</dbReference>
<organism evidence="3 4">
    <name type="scientific">Terrisporobacter muris</name>
    <dbReference type="NCBI Taxonomy" id="2963284"/>
    <lineage>
        <taxon>Bacteria</taxon>
        <taxon>Bacillati</taxon>
        <taxon>Bacillota</taxon>
        <taxon>Clostridia</taxon>
        <taxon>Peptostreptococcales</taxon>
        <taxon>Peptostreptococcaceae</taxon>
        <taxon>Terrisporobacter</taxon>
    </lineage>
</organism>
<protein>
    <submittedName>
        <fullName evidence="3">Glycosyltransferase</fullName>
    </submittedName>
</protein>
<dbReference type="InterPro" id="IPR001296">
    <property type="entry name" value="Glyco_trans_1"/>
</dbReference>
<dbReference type="Pfam" id="PF13439">
    <property type="entry name" value="Glyco_transf_4"/>
    <property type="match status" value="1"/>
</dbReference>
<feature type="domain" description="Glycosyltransferase subfamily 4-like N-terminal" evidence="2">
    <location>
        <begin position="19"/>
        <end position="204"/>
    </location>
</feature>
<dbReference type="Pfam" id="PF00534">
    <property type="entry name" value="Glycos_transf_1"/>
    <property type="match status" value="1"/>
</dbReference>
<evidence type="ECO:0000313" key="4">
    <source>
        <dbReference type="Proteomes" id="UP001140817"/>
    </source>
</evidence>
<dbReference type="CDD" id="cd03811">
    <property type="entry name" value="GT4_GT28_WabH-like"/>
    <property type="match status" value="1"/>
</dbReference>
<comment type="caution">
    <text evidence="3">The sequence shown here is derived from an EMBL/GenBank/DDBJ whole genome shotgun (WGS) entry which is preliminary data.</text>
</comment>
<dbReference type="Gene3D" id="3.40.50.2000">
    <property type="entry name" value="Glycogen Phosphorylase B"/>
    <property type="match status" value="2"/>
</dbReference>
<dbReference type="InterPro" id="IPR028098">
    <property type="entry name" value="Glyco_trans_4-like_N"/>
</dbReference>
<evidence type="ECO:0000259" key="1">
    <source>
        <dbReference type="Pfam" id="PF00534"/>
    </source>
</evidence>
<dbReference type="GO" id="GO:0016757">
    <property type="term" value="F:glycosyltransferase activity"/>
    <property type="evidence" value="ECO:0007669"/>
    <property type="project" value="InterPro"/>
</dbReference>
<name>A0A9X2MFW3_9FIRM</name>
<dbReference type="PANTHER" id="PTHR12526:SF630">
    <property type="entry name" value="GLYCOSYLTRANSFERASE"/>
    <property type="match status" value="1"/>
</dbReference>
<feature type="domain" description="Glycosyl transferase family 1" evidence="1">
    <location>
        <begin position="220"/>
        <end position="372"/>
    </location>
</feature>
<dbReference type="PANTHER" id="PTHR12526">
    <property type="entry name" value="GLYCOSYLTRANSFERASE"/>
    <property type="match status" value="1"/>
</dbReference>
<evidence type="ECO:0000259" key="2">
    <source>
        <dbReference type="Pfam" id="PF13439"/>
    </source>
</evidence>
<gene>
    <name evidence="3" type="ORF">NSA58_11050</name>
</gene>
<dbReference type="AlphaFoldDB" id="A0A9X2MFW3"/>
<sequence length="396" mass="45692">MGGIYIKKRLLFVNGHLNVGGVERSLVDLLKYIDYDKYEVDLVLFEELGDYIDEIPNDVNVIFYDLTKTYGSFLKCILNNLKNREGKYAFIRIVFYLERIFGAKVKKLLKPLFKSLGKYDCAIAYRIGICTDFVAYVVNAKNKVTWWHHGSYDYNEKQTKAIENVYKNFNHVVSVSGGCKKMILDNVNILEDKVVVIPNVIDFDNIYNKSLEKVDDDLYDKDYVNIVSIGRLSPEKGMVNCVFACRKLIDLDYKIKWFLIGDGEEYEKIKHEILINDLEDKVYLLGRKKNPYSYLKNADVYVHPSYVESMSITVLEAMCLDKPLVVAKSIGPLEFIKNKENGILVNPDTEGLVYGVKSLLDDIKLYNKLSKKDLNVLKKYTFESVTLNVEKLINKI</sequence>
<dbReference type="EMBL" id="JANKBY010000130">
    <property type="protein sequence ID" value="MCR1823326.1"/>
    <property type="molecule type" value="Genomic_DNA"/>
</dbReference>
<evidence type="ECO:0000313" key="3">
    <source>
        <dbReference type="EMBL" id="MCR1823326.1"/>
    </source>
</evidence>
<dbReference type="Proteomes" id="UP001140817">
    <property type="component" value="Unassembled WGS sequence"/>
</dbReference>
<dbReference type="RefSeq" id="WP_257560461.1">
    <property type="nucleotide sequence ID" value="NZ_JANKBY010000130.1"/>
</dbReference>